<dbReference type="SUPFAM" id="SSF52499">
    <property type="entry name" value="Isochorismatase-like hydrolases"/>
    <property type="match status" value="1"/>
</dbReference>
<evidence type="ECO:0000256" key="2">
    <source>
        <dbReference type="ARBA" id="ARBA00022642"/>
    </source>
</evidence>
<evidence type="ECO:0000256" key="8">
    <source>
        <dbReference type="ARBA" id="ARBA00072277"/>
    </source>
</evidence>
<proteinExistence type="inferred from homology"/>
<dbReference type="HOGENOM" id="CLU_068979_13_1_0"/>
<dbReference type="Proteomes" id="UP000004671">
    <property type="component" value="Chromosome"/>
</dbReference>
<dbReference type="RefSeq" id="WP_006928995.1">
    <property type="nucleotide sequence ID" value="NZ_CM001402.1"/>
</dbReference>
<evidence type="ECO:0000256" key="7">
    <source>
        <dbReference type="ARBA" id="ARBA00043224"/>
    </source>
</evidence>
<accession>H1XW44</accession>
<dbReference type="AlphaFoldDB" id="H1XW44"/>
<evidence type="ECO:0000313" key="12">
    <source>
        <dbReference type="Proteomes" id="UP000004671"/>
    </source>
</evidence>
<evidence type="ECO:0000256" key="6">
    <source>
        <dbReference type="ARBA" id="ARBA00039017"/>
    </source>
</evidence>
<dbReference type="PaxDb" id="880073-Calab_2206"/>
<dbReference type="CDD" id="cd01011">
    <property type="entry name" value="nicotinamidase"/>
    <property type="match status" value="1"/>
</dbReference>
<sequence length="205" mass="22673">MSRVLILVDIQNDFIPGGALPVPGGDQIVPVVNQILPFFDLVVATQDWHPPDHGSFASNHPGKKVYDTIELNGLQQILWPDHCVQGSHGADFVQNLNTNPVEAIFRKGTDPKIDSYSGFFDNGRKKSTGLADYLHGRGVKEVFVAGLAGEFCVNYTIMDAADLGFKTFLIKDATRPLDWQNFEKAMQKMQEKGVTILESKDLGNR</sequence>
<reference evidence="10 13" key="2">
    <citation type="submission" date="2016-11" db="EMBL/GenBank/DDBJ databases">
        <title>Genomic analysis of Caldithrix abyssi and proposal of a novel bacterial phylum Caldithrichaeota.</title>
        <authorList>
            <person name="Kublanov I."/>
            <person name="Sigalova O."/>
            <person name="Gavrilov S."/>
            <person name="Lebedinsky A."/>
            <person name="Ivanova N."/>
            <person name="Daum C."/>
            <person name="Reddy T."/>
            <person name="Klenk H.P."/>
            <person name="Goker M."/>
            <person name="Reva O."/>
            <person name="Miroshnichenko M."/>
            <person name="Kyprides N."/>
            <person name="Woyke T."/>
            <person name="Gelfand M."/>
        </authorList>
    </citation>
    <scope>NUCLEOTIDE SEQUENCE [LARGE SCALE GENOMIC DNA]</scope>
    <source>
        <strain evidence="10 13">LF13</strain>
    </source>
</reference>
<dbReference type="EMBL" id="CM001402">
    <property type="protein sequence ID" value="EHO41816.1"/>
    <property type="molecule type" value="Genomic_DNA"/>
</dbReference>
<dbReference type="FunFam" id="3.40.50.850:FF:000006">
    <property type="entry name" value="Bifunctional pyrazinamidase/nicotinamidase"/>
    <property type="match status" value="1"/>
</dbReference>
<dbReference type="GO" id="GO:0046872">
    <property type="term" value="F:metal ion binding"/>
    <property type="evidence" value="ECO:0007669"/>
    <property type="project" value="UniProtKB-KW"/>
</dbReference>
<dbReference type="OrthoDB" id="9791276at2"/>
<keyword evidence="3" id="KW-0479">Metal-binding</keyword>
<dbReference type="Pfam" id="PF00857">
    <property type="entry name" value="Isochorismatase"/>
    <property type="match status" value="1"/>
</dbReference>
<dbReference type="InterPro" id="IPR036380">
    <property type="entry name" value="Isochorismatase-like_sf"/>
</dbReference>
<dbReference type="InterPro" id="IPR052347">
    <property type="entry name" value="Isochorismatase_Nicotinamidase"/>
</dbReference>
<evidence type="ECO:0000256" key="3">
    <source>
        <dbReference type="ARBA" id="ARBA00022723"/>
    </source>
</evidence>
<gene>
    <name evidence="10" type="ORF">Cabys_986</name>
    <name evidence="11" type="ORF">Calab_2206</name>
</gene>
<keyword evidence="2" id="KW-0662">Pyridine nucleotide biosynthesis</keyword>
<dbReference type="NCBIfam" id="NF008623">
    <property type="entry name" value="PRK11609.1"/>
    <property type="match status" value="1"/>
</dbReference>
<dbReference type="EMBL" id="CP018099">
    <property type="protein sequence ID" value="APF17737.1"/>
    <property type="molecule type" value="Genomic_DNA"/>
</dbReference>
<evidence type="ECO:0000313" key="13">
    <source>
        <dbReference type="Proteomes" id="UP000183868"/>
    </source>
</evidence>
<dbReference type="Proteomes" id="UP000183868">
    <property type="component" value="Chromosome"/>
</dbReference>
<keyword evidence="4 11" id="KW-0378">Hydrolase</keyword>
<comment type="similarity">
    <text evidence="1">Belongs to the isochorismatase family.</text>
</comment>
<feature type="domain" description="Isochorismatase-like" evidence="9">
    <location>
        <begin position="4"/>
        <end position="200"/>
    </location>
</feature>
<dbReference type="InterPro" id="IPR000868">
    <property type="entry name" value="Isochorismatase-like_dom"/>
</dbReference>
<evidence type="ECO:0000259" key="9">
    <source>
        <dbReference type="Pfam" id="PF00857"/>
    </source>
</evidence>
<dbReference type="FunCoup" id="H1XW44">
    <property type="interactions" value="352"/>
</dbReference>
<dbReference type="Gene3D" id="3.40.50.850">
    <property type="entry name" value="Isochorismatase-like"/>
    <property type="match status" value="1"/>
</dbReference>
<dbReference type="InParanoid" id="H1XW44"/>
<keyword evidence="12" id="KW-1185">Reference proteome</keyword>
<comment type="pathway">
    <text evidence="5">Cofactor biosynthesis; nicotinate biosynthesis; nicotinate from nicotinamide: step 1/1.</text>
</comment>
<dbReference type="EC" id="3.5.1.19" evidence="6"/>
<evidence type="ECO:0000313" key="10">
    <source>
        <dbReference type="EMBL" id="APF17737.1"/>
    </source>
</evidence>
<evidence type="ECO:0000256" key="4">
    <source>
        <dbReference type="ARBA" id="ARBA00022801"/>
    </source>
</evidence>
<dbReference type="STRING" id="880073.Cabys_986"/>
<protein>
    <recommendedName>
        <fullName evidence="8">Nicotinamidase</fullName>
        <ecNumber evidence="6">3.5.1.19</ecNumber>
    </recommendedName>
    <alternativeName>
        <fullName evidence="7">Nicotinamide deamidase</fullName>
    </alternativeName>
</protein>
<dbReference type="GO" id="GO:0019363">
    <property type="term" value="P:pyridine nucleotide biosynthetic process"/>
    <property type="evidence" value="ECO:0007669"/>
    <property type="project" value="UniProtKB-KW"/>
</dbReference>
<dbReference type="PANTHER" id="PTHR11080:SF2">
    <property type="entry name" value="LD05707P"/>
    <property type="match status" value="1"/>
</dbReference>
<evidence type="ECO:0000313" key="11">
    <source>
        <dbReference type="EMBL" id="EHO41816.1"/>
    </source>
</evidence>
<dbReference type="GO" id="GO:0008936">
    <property type="term" value="F:nicotinamidase activity"/>
    <property type="evidence" value="ECO:0007669"/>
    <property type="project" value="UniProtKB-EC"/>
</dbReference>
<dbReference type="eggNOG" id="COG1335">
    <property type="taxonomic scope" value="Bacteria"/>
</dbReference>
<dbReference type="KEGG" id="caby:Cabys_986"/>
<reference evidence="11 12" key="1">
    <citation type="submission" date="2011-09" db="EMBL/GenBank/DDBJ databases">
        <title>The permanent draft genome of Caldithrix abyssi DSM 13497.</title>
        <authorList>
            <consortium name="US DOE Joint Genome Institute (JGI-PGF)"/>
            <person name="Lucas S."/>
            <person name="Han J."/>
            <person name="Lapidus A."/>
            <person name="Bruce D."/>
            <person name="Goodwin L."/>
            <person name="Pitluck S."/>
            <person name="Peters L."/>
            <person name="Kyrpides N."/>
            <person name="Mavromatis K."/>
            <person name="Ivanova N."/>
            <person name="Mikhailova N."/>
            <person name="Chertkov O."/>
            <person name="Detter J.C."/>
            <person name="Tapia R."/>
            <person name="Han C."/>
            <person name="Land M."/>
            <person name="Hauser L."/>
            <person name="Markowitz V."/>
            <person name="Cheng J.-F."/>
            <person name="Hugenholtz P."/>
            <person name="Woyke T."/>
            <person name="Wu D."/>
            <person name="Spring S."/>
            <person name="Brambilla E."/>
            <person name="Klenk H.-P."/>
            <person name="Eisen J.A."/>
        </authorList>
    </citation>
    <scope>NUCLEOTIDE SEQUENCE [LARGE SCALE GENOMIC DNA]</scope>
    <source>
        <strain evidence="11 12">DSM 13497</strain>
    </source>
</reference>
<name>H1XW44_CALAY</name>
<evidence type="ECO:0000256" key="1">
    <source>
        <dbReference type="ARBA" id="ARBA00006336"/>
    </source>
</evidence>
<dbReference type="PANTHER" id="PTHR11080">
    <property type="entry name" value="PYRAZINAMIDASE/NICOTINAMIDASE"/>
    <property type="match status" value="1"/>
</dbReference>
<evidence type="ECO:0000256" key="5">
    <source>
        <dbReference type="ARBA" id="ARBA00037900"/>
    </source>
</evidence>
<organism evidence="11 12">
    <name type="scientific">Caldithrix abyssi DSM 13497</name>
    <dbReference type="NCBI Taxonomy" id="880073"/>
    <lineage>
        <taxon>Bacteria</taxon>
        <taxon>Pseudomonadati</taxon>
        <taxon>Calditrichota</taxon>
        <taxon>Calditrichia</taxon>
        <taxon>Calditrichales</taxon>
        <taxon>Calditrichaceae</taxon>
        <taxon>Caldithrix</taxon>
    </lineage>
</organism>